<dbReference type="InterPro" id="IPR011993">
    <property type="entry name" value="PH-like_dom_sf"/>
</dbReference>
<dbReference type="VEuPathDB" id="FungiDB:SDRG_05762"/>
<evidence type="ECO:0000256" key="6">
    <source>
        <dbReference type="PIRNR" id="PIRNR009376"/>
    </source>
</evidence>
<evidence type="ECO:0000256" key="1">
    <source>
        <dbReference type="ARBA" id="ARBA00000798"/>
    </source>
</evidence>
<feature type="domain" description="PLD phosphodiesterase" evidence="8">
    <location>
        <begin position="465"/>
        <end position="492"/>
    </location>
</feature>
<dbReference type="AlphaFoldDB" id="T0QQC3"/>
<evidence type="ECO:0000313" key="9">
    <source>
        <dbReference type="EMBL" id="EQC36936.1"/>
    </source>
</evidence>
<dbReference type="PANTHER" id="PTHR18896">
    <property type="entry name" value="PHOSPHOLIPASE D"/>
    <property type="match status" value="1"/>
</dbReference>
<keyword evidence="5" id="KW-0443">Lipid metabolism</keyword>
<feature type="compositionally biased region" description="Pro residues" evidence="7">
    <location>
        <begin position="585"/>
        <end position="600"/>
    </location>
</feature>
<dbReference type="SUPFAM" id="SSF50729">
    <property type="entry name" value="PH domain-like"/>
    <property type="match status" value="1"/>
</dbReference>
<dbReference type="EMBL" id="JH767146">
    <property type="protein sequence ID" value="EQC36936.1"/>
    <property type="molecule type" value="Genomic_DNA"/>
</dbReference>
<organism evidence="9 10">
    <name type="scientific">Saprolegnia diclina (strain VS20)</name>
    <dbReference type="NCBI Taxonomy" id="1156394"/>
    <lineage>
        <taxon>Eukaryota</taxon>
        <taxon>Sar</taxon>
        <taxon>Stramenopiles</taxon>
        <taxon>Oomycota</taxon>
        <taxon>Saprolegniomycetes</taxon>
        <taxon>Saprolegniales</taxon>
        <taxon>Saprolegniaceae</taxon>
        <taxon>Saprolegnia</taxon>
    </lineage>
</organism>
<dbReference type="eggNOG" id="KOG1329">
    <property type="taxonomic scope" value="Eukaryota"/>
</dbReference>
<keyword evidence="10" id="KW-1185">Reference proteome</keyword>
<feature type="compositionally biased region" description="Pro residues" evidence="7">
    <location>
        <begin position="118"/>
        <end position="135"/>
    </location>
</feature>
<feature type="domain" description="PLD phosphodiesterase" evidence="8">
    <location>
        <begin position="804"/>
        <end position="831"/>
    </location>
</feature>
<gene>
    <name evidence="9" type="ORF">SDRG_05762</name>
</gene>
<dbReference type="FunFam" id="3.30.870.10:FF:000011">
    <property type="entry name" value="Phospholipase"/>
    <property type="match status" value="1"/>
</dbReference>
<evidence type="ECO:0000256" key="2">
    <source>
        <dbReference type="ARBA" id="ARBA00022737"/>
    </source>
</evidence>
<dbReference type="GO" id="GO:0006654">
    <property type="term" value="P:phosphatidic acid biosynthetic process"/>
    <property type="evidence" value="ECO:0007669"/>
    <property type="project" value="InterPro"/>
</dbReference>
<name>T0QQC3_SAPDV</name>
<evidence type="ECO:0000313" key="10">
    <source>
        <dbReference type="Proteomes" id="UP000030762"/>
    </source>
</evidence>
<dbReference type="GO" id="GO:0009395">
    <property type="term" value="P:phospholipid catabolic process"/>
    <property type="evidence" value="ECO:0007669"/>
    <property type="project" value="TreeGrafter"/>
</dbReference>
<dbReference type="GO" id="GO:0005886">
    <property type="term" value="C:plasma membrane"/>
    <property type="evidence" value="ECO:0007669"/>
    <property type="project" value="TreeGrafter"/>
</dbReference>
<dbReference type="OMA" id="HSNIMVI"/>
<dbReference type="InterPro" id="IPR015679">
    <property type="entry name" value="PLipase_D_fam"/>
</dbReference>
<dbReference type="RefSeq" id="XP_008609718.1">
    <property type="nucleotide sequence ID" value="XM_008611496.1"/>
</dbReference>
<dbReference type="Pfam" id="PF13091">
    <property type="entry name" value="PLDc_2"/>
    <property type="match status" value="1"/>
</dbReference>
<dbReference type="InterPro" id="IPR016555">
    <property type="entry name" value="PLipase_D_euk"/>
</dbReference>
<dbReference type="Proteomes" id="UP000030762">
    <property type="component" value="Unassembled WGS sequence"/>
</dbReference>
<sequence>MSSMDADGAVCHEAQHPVHGPETKPARASRPWWLFGSAPAAREWDPTLDVFNSAPSIAIKGARVEDDWPVKTIEFDVQLVYKDTTWETSISKSNIYRIWFYIKSHGLMSAMANVGSPESPPPTSPRPISPKPPASPSKANSGMFDMPQLRYFFFATHERSTRDEMLRLIEAYLNTAFAIPKVRASAYVLSLFQISAGTFDADGRVTSQREGWLKVKTWLKGNQENVRVYRGAVACDNCCFNCLCVCKKVAYQTTHWKWVALKPCCLAIYASNRDKAPKEVLLFDAKFKVERGVRFVGSHKALVISNASFVLHVEARHRDDALKWANAIRRTMEASEWSQNHRDESFAIPRPMKSSRAQWYVDGHDAYAAIYDGLLRATKEIFIAGWWICPNTYLKRPSTAFPDARLDLVLKRKADEGVQIYVLMYKEVSVALTLDSMYSKKTLRSLHHTNIRVLRDPDFIMKQWGMWSHHEKIVCIDQRVAFVGGLDLCFGRYDTPEHALFDDAGATFPGKDYSNPRIKDFVQVNEPNVDLMDRHAHPRMPWHDCHCQLVGDPARDIGRHFIQRWNFSVSTRVKGHKFEHILPQTAPPPPPPSTAHPTPPRRLLNRGFSRLVDVTDEDIEADNSHAAPVIASVLEDASSIDVASPGSDEAGIPCAVQVVRSISLWSGGCPTEKSIQNAYIRLITSATSFIYIENQFFVSGIEGDTLCQNRIANALVARILRAAAANEPFRVMVVMPLLPAFQGKPEDKQAYSLRGVMHWQYRSICRGEGSIYRRLKKEIDDPFEYIAFYGLRTHAIQDGTPVTEEVYVHSKIMIVDDRACIIGSANINERSMNGDRDSEIAVVIEDAEFLPSVTLGTYISSILWFVTLPFPNFNLRTGAGASVGRFGHSFRMKLFEEHFGVARGSSLYERYRDPVPAATWFAFQDQAMKNALHYKSVFGCLPADDVRCFSDMGVKYDLDKKERVGTFRKVPELHATSQDADVDAAEHVRPPTLPEEEPTTAPPAAPFHAASTSGIQTSVALPDETLPRSVSHREKESNGQVFTFAMTAMRCHTTVSVQRQAELGGVRGHIVYFPLRFLEAEDLEPKYYPAELFQ</sequence>
<keyword evidence="3 6" id="KW-0378">Hydrolase</keyword>
<dbReference type="SMART" id="SM00155">
    <property type="entry name" value="PLDc"/>
    <property type="match status" value="2"/>
</dbReference>
<reference evidence="9 10" key="1">
    <citation type="submission" date="2012-04" db="EMBL/GenBank/DDBJ databases">
        <title>The Genome Sequence of Saprolegnia declina VS20.</title>
        <authorList>
            <consortium name="The Broad Institute Genome Sequencing Platform"/>
            <person name="Russ C."/>
            <person name="Nusbaum C."/>
            <person name="Tyler B."/>
            <person name="van West P."/>
            <person name="Dieguez-Uribeondo J."/>
            <person name="de Bruijn I."/>
            <person name="Tripathy S."/>
            <person name="Jiang R."/>
            <person name="Young S.K."/>
            <person name="Zeng Q."/>
            <person name="Gargeya S."/>
            <person name="Fitzgerald M."/>
            <person name="Haas B."/>
            <person name="Abouelleil A."/>
            <person name="Alvarado L."/>
            <person name="Arachchi H.M."/>
            <person name="Berlin A."/>
            <person name="Chapman S.B."/>
            <person name="Goldberg J."/>
            <person name="Griggs A."/>
            <person name="Gujja S."/>
            <person name="Hansen M."/>
            <person name="Howarth C."/>
            <person name="Imamovic A."/>
            <person name="Larimer J."/>
            <person name="McCowen C."/>
            <person name="Montmayeur A."/>
            <person name="Murphy C."/>
            <person name="Neiman D."/>
            <person name="Pearson M."/>
            <person name="Priest M."/>
            <person name="Roberts A."/>
            <person name="Saif S."/>
            <person name="Shea T."/>
            <person name="Sisk P."/>
            <person name="Sykes S."/>
            <person name="Wortman J."/>
            <person name="Nusbaum C."/>
            <person name="Birren B."/>
        </authorList>
    </citation>
    <scope>NUCLEOTIDE SEQUENCE [LARGE SCALE GENOMIC DNA]</scope>
    <source>
        <strain evidence="9 10">VS20</strain>
    </source>
</reference>
<dbReference type="PANTHER" id="PTHR18896:SF76">
    <property type="entry name" value="PHOSPHOLIPASE"/>
    <property type="match status" value="1"/>
</dbReference>
<proteinExistence type="inferred from homology"/>
<dbReference type="Gene3D" id="2.30.29.30">
    <property type="entry name" value="Pleckstrin-homology domain (PH domain)/Phosphotyrosine-binding domain (PTB)"/>
    <property type="match status" value="1"/>
</dbReference>
<evidence type="ECO:0000256" key="5">
    <source>
        <dbReference type="ARBA" id="ARBA00023098"/>
    </source>
</evidence>
<dbReference type="InParanoid" id="T0QQC3"/>
<dbReference type="GeneID" id="19946489"/>
<accession>T0QQC3</accession>
<feature type="region of interest" description="Disordered" evidence="7">
    <location>
        <begin position="581"/>
        <end position="602"/>
    </location>
</feature>
<feature type="region of interest" description="Disordered" evidence="7">
    <location>
        <begin position="113"/>
        <end position="139"/>
    </location>
</feature>
<keyword evidence="4 6" id="KW-0442">Lipid degradation</keyword>
<dbReference type="CDD" id="cd09141">
    <property type="entry name" value="PLDc_vPLD1_2_yPLD_like_2"/>
    <property type="match status" value="1"/>
</dbReference>
<dbReference type="GO" id="GO:0004630">
    <property type="term" value="F:phospholipase D activity"/>
    <property type="evidence" value="ECO:0007669"/>
    <property type="project" value="UniProtKB-UniRule"/>
</dbReference>
<dbReference type="InterPro" id="IPR001736">
    <property type="entry name" value="PLipase_D/transphosphatidylase"/>
</dbReference>
<evidence type="ECO:0000256" key="3">
    <source>
        <dbReference type="ARBA" id="ARBA00022801"/>
    </source>
</evidence>
<comment type="catalytic activity">
    <reaction evidence="1 6">
        <text>a 1,2-diacyl-sn-glycero-3-phosphocholine + H2O = a 1,2-diacyl-sn-glycero-3-phosphate + choline + H(+)</text>
        <dbReference type="Rhea" id="RHEA:14445"/>
        <dbReference type="ChEBI" id="CHEBI:15354"/>
        <dbReference type="ChEBI" id="CHEBI:15377"/>
        <dbReference type="ChEBI" id="CHEBI:15378"/>
        <dbReference type="ChEBI" id="CHEBI:57643"/>
        <dbReference type="ChEBI" id="CHEBI:58608"/>
        <dbReference type="EC" id="3.1.4.4"/>
    </reaction>
</comment>
<keyword evidence="2" id="KW-0677">Repeat</keyword>
<dbReference type="PIRSF" id="PIRSF009376">
    <property type="entry name" value="Phospholipase_D_euk"/>
    <property type="match status" value="1"/>
</dbReference>
<comment type="similarity">
    <text evidence="6">Belongs to the phospholipase D family.</text>
</comment>
<evidence type="ECO:0000259" key="8">
    <source>
        <dbReference type="PROSITE" id="PS50035"/>
    </source>
</evidence>
<dbReference type="OrthoDB" id="14911at2759"/>
<dbReference type="Pfam" id="PF00614">
    <property type="entry name" value="PLDc"/>
    <property type="match status" value="1"/>
</dbReference>
<dbReference type="SUPFAM" id="SSF56024">
    <property type="entry name" value="Phospholipase D/nuclease"/>
    <property type="match status" value="2"/>
</dbReference>
<dbReference type="EC" id="3.1.4.4" evidence="6"/>
<dbReference type="GO" id="GO:0035556">
    <property type="term" value="P:intracellular signal transduction"/>
    <property type="evidence" value="ECO:0007669"/>
    <property type="project" value="InterPro"/>
</dbReference>
<evidence type="ECO:0000256" key="7">
    <source>
        <dbReference type="SAM" id="MobiDB-lite"/>
    </source>
</evidence>
<dbReference type="PROSITE" id="PS50035">
    <property type="entry name" value="PLD"/>
    <property type="match status" value="2"/>
</dbReference>
<evidence type="ECO:0000256" key="4">
    <source>
        <dbReference type="ARBA" id="ARBA00022963"/>
    </source>
</evidence>
<dbReference type="InterPro" id="IPR025202">
    <property type="entry name" value="PLD-like_dom"/>
</dbReference>
<protein>
    <recommendedName>
        <fullName evidence="6">Phospholipase</fullName>
        <ecNumber evidence="6">3.1.4.4</ecNumber>
    </recommendedName>
</protein>
<dbReference type="Gene3D" id="3.30.870.10">
    <property type="entry name" value="Endonuclease Chain A"/>
    <property type="match status" value="2"/>
</dbReference>
<feature type="region of interest" description="Disordered" evidence="7">
    <location>
        <begin position="990"/>
        <end position="1009"/>
    </location>
</feature>
<dbReference type="CDD" id="cd09138">
    <property type="entry name" value="PLDc_vPLD1_2_yPLD_like_1"/>
    <property type="match status" value="1"/>
</dbReference>
<dbReference type="STRING" id="1156394.T0QQC3"/>